<gene>
    <name evidence="9" type="ORF">GCM10011314_27590</name>
</gene>
<feature type="transmembrane region" description="Helical" evidence="7">
    <location>
        <begin position="281"/>
        <end position="301"/>
    </location>
</feature>
<dbReference type="GO" id="GO:0022857">
    <property type="term" value="F:transmembrane transporter activity"/>
    <property type="evidence" value="ECO:0007669"/>
    <property type="project" value="InterPro"/>
</dbReference>
<evidence type="ECO:0000256" key="7">
    <source>
        <dbReference type="SAM" id="Phobius"/>
    </source>
</evidence>
<reference evidence="9" key="1">
    <citation type="journal article" date="2014" name="Int. J. Syst. Evol. Microbiol.">
        <title>Complete genome sequence of Corynebacterium casei LMG S-19264T (=DSM 44701T), isolated from a smear-ripened cheese.</title>
        <authorList>
            <consortium name="US DOE Joint Genome Institute (JGI-PGF)"/>
            <person name="Walter F."/>
            <person name="Albersmeier A."/>
            <person name="Kalinowski J."/>
            <person name="Ruckert C."/>
        </authorList>
    </citation>
    <scope>NUCLEOTIDE SEQUENCE</scope>
    <source>
        <strain evidence="9">CGMCC 1.10749</strain>
    </source>
</reference>
<dbReference type="CDD" id="cd06173">
    <property type="entry name" value="MFS_MefA_like"/>
    <property type="match status" value="1"/>
</dbReference>
<dbReference type="SUPFAM" id="SSF103473">
    <property type="entry name" value="MFS general substrate transporter"/>
    <property type="match status" value="1"/>
</dbReference>
<sequence length="416" mass="44508">MLAPSRLGRPFRWLMAASWTSNIGDGIALAAGPLLVASQTRNPTLVAMAALLQRLPWLLLGLWAGAIADRLDRERIIVTANTLRALVVVALCGFIVSDHVSIAVVLVTMCLYGVCEVFADSTAGTLLPMLVRRDDLRTGQVRLQAGFLTANQLVGPPIGAFLFAAGMAWPFVTQVLLVVLAIGLVARVDLPRGGVRGAVDTHVRADIREGLRWIRHHAAMRTLALVILTFNVTWGAAWSVLVLYSLDHLDMGEVGFGLLTTASAVGGVIATLSFDRISSRFSLALLMKVCLLAEVLTHLALALTSTGWVAIVIMFVFGAYAFTWGTVSNTVRQRAVPTAYQGRVGSVYMTGLFLGLVIGQAIGGPIAEQWGLTGPFWFAFAGTAVMLALVWRQLDSIAHAGDDDPDAEFCDESGVV</sequence>
<evidence type="ECO:0000256" key="4">
    <source>
        <dbReference type="ARBA" id="ARBA00022692"/>
    </source>
</evidence>
<dbReference type="EMBL" id="BMEA01000002">
    <property type="protein sequence ID" value="GGB86270.1"/>
    <property type="molecule type" value="Genomic_DNA"/>
</dbReference>
<dbReference type="AlphaFoldDB" id="A0A8H9FVH4"/>
<comment type="subcellular location">
    <subcellularLocation>
        <location evidence="1">Cell membrane</location>
        <topology evidence="1">Multi-pass membrane protein</topology>
    </subcellularLocation>
</comment>
<feature type="transmembrane region" description="Helical" evidence="7">
    <location>
        <begin position="171"/>
        <end position="188"/>
    </location>
</feature>
<evidence type="ECO:0000256" key="2">
    <source>
        <dbReference type="ARBA" id="ARBA00022448"/>
    </source>
</evidence>
<feature type="transmembrane region" description="Helical" evidence="7">
    <location>
        <begin position="307"/>
        <end position="327"/>
    </location>
</feature>
<feature type="transmembrane region" description="Helical" evidence="7">
    <location>
        <begin position="256"/>
        <end position="274"/>
    </location>
</feature>
<keyword evidence="5 7" id="KW-1133">Transmembrane helix</keyword>
<organism evidence="9 10">
    <name type="scientific">Knoellia flava</name>
    <dbReference type="NCBI Taxonomy" id="913969"/>
    <lineage>
        <taxon>Bacteria</taxon>
        <taxon>Bacillati</taxon>
        <taxon>Actinomycetota</taxon>
        <taxon>Actinomycetes</taxon>
        <taxon>Micrococcales</taxon>
        <taxon>Intrasporangiaceae</taxon>
        <taxon>Knoellia</taxon>
    </lineage>
</organism>
<keyword evidence="3" id="KW-1003">Cell membrane</keyword>
<reference evidence="9" key="2">
    <citation type="submission" date="2020-09" db="EMBL/GenBank/DDBJ databases">
        <authorList>
            <person name="Sun Q."/>
            <person name="Zhou Y."/>
        </authorList>
    </citation>
    <scope>NUCLEOTIDE SEQUENCE</scope>
    <source>
        <strain evidence="9">CGMCC 1.10749</strain>
    </source>
</reference>
<dbReference type="Proteomes" id="UP000628079">
    <property type="component" value="Unassembled WGS sequence"/>
</dbReference>
<dbReference type="PROSITE" id="PS50850">
    <property type="entry name" value="MFS"/>
    <property type="match status" value="1"/>
</dbReference>
<feature type="transmembrane region" description="Helical" evidence="7">
    <location>
        <begin position="12"/>
        <end position="32"/>
    </location>
</feature>
<feature type="transmembrane region" description="Helical" evidence="7">
    <location>
        <begin position="222"/>
        <end position="244"/>
    </location>
</feature>
<dbReference type="Pfam" id="PF05977">
    <property type="entry name" value="MFS_3"/>
    <property type="match status" value="1"/>
</dbReference>
<dbReference type="InterPro" id="IPR020846">
    <property type="entry name" value="MFS_dom"/>
</dbReference>
<comment type="caution">
    <text evidence="9">The sequence shown here is derived from an EMBL/GenBank/DDBJ whole genome shotgun (WGS) entry which is preliminary data.</text>
</comment>
<keyword evidence="2" id="KW-0813">Transport</keyword>
<dbReference type="Gene3D" id="1.20.1250.20">
    <property type="entry name" value="MFS general substrate transporter like domains"/>
    <property type="match status" value="1"/>
</dbReference>
<protein>
    <submittedName>
        <fullName evidence="9">MFS transporter</fullName>
    </submittedName>
</protein>
<feature type="transmembrane region" description="Helical" evidence="7">
    <location>
        <begin position="372"/>
        <end position="391"/>
    </location>
</feature>
<accession>A0A8H9FVH4</accession>
<feature type="transmembrane region" description="Helical" evidence="7">
    <location>
        <begin position="347"/>
        <end position="366"/>
    </location>
</feature>
<evidence type="ECO:0000313" key="10">
    <source>
        <dbReference type="Proteomes" id="UP000628079"/>
    </source>
</evidence>
<evidence type="ECO:0000259" key="8">
    <source>
        <dbReference type="PROSITE" id="PS50850"/>
    </source>
</evidence>
<evidence type="ECO:0000256" key="5">
    <source>
        <dbReference type="ARBA" id="ARBA00022989"/>
    </source>
</evidence>
<keyword evidence="6 7" id="KW-0472">Membrane</keyword>
<feature type="domain" description="Major facilitator superfamily (MFS) profile" evidence="8">
    <location>
        <begin position="219"/>
        <end position="416"/>
    </location>
</feature>
<dbReference type="GO" id="GO:0005886">
    <property type="term" value="C:plasma membrane"/>
    <property type="evidence" value="ECO:0007669"/>
    <property type="project" value="UniProtKB-SubCell"/>
</dbReference>
<evidence type="ECO:0000256" key="6">
    <source>
        <dbReference type="ARBA" id="ARBA00023136"/>
    </source>
</evidence>
<name>A0A8H9FVH4_9MICO</name>
<evidence type="ECO:0000256" key="1">
    <source>
        <dbReference type="ARBA" id="ARBA00004651"/>
    </source>
</evidence>
<feature type="transmembrane region" description="Helical" evidence="7">
    <location>
        <begin position="44"/>
        <end position="64"/>
    </location>
</feature>
<keyword evidence="4 7" id="KW-0812">Transmembrane</keyword>
<evidence type="ECO:0000313" key="9">
    <source>
        <dbReference type="EMBL" id="GGB86270.1"/>
    </source>
</evidence>
<dbReference type="InterPro" id="IPR036259">
    <property type="entry name" value="MFS_trans_sf"/>
</dbReference>
<dbReference type="PANTHER" id="PTHR23513:SF6">
    <property type="entry name" value="MAJOR FACILITATOR SUPERFAMILY ASSOCIATED DOMAIN-CONTAINING PROTEIN"/>
    <property type="match status" value="1"/>
</dbReference>
<proteinExistence type="predicted"/>
<evidence type="ECO:0000256" key="3">
    <source>
        <dbReference type="ARBA" id="ARBA00022475"/>
    </source>
</evidence>
<dbReference type="PANTHER" id="PTHR23513">
    <property type="entry name" value="INTEGRAL MEMBRANE EFFLUX PROTEIN-RELATED"/>
    <property type="match status" value="1"/>
</dbReference>
<dbReference type="InterPro" id="IPR010290">
    <property type="entry name" value="TM_effector"/>
</dbReference>